<keyword evidence="2 11" id="KW-0813">Transport</keyword>
<gene>
    <name evidence="16" type="ORF">MU848_13570</name>
</gene>
<evidence type="ECO:0000256" key="11">
    <source>
        <dbReference type="PROSITE-ProRule" id="PRU01360"/>
    </source>
</evidence>
<evidence type="ECO:0000256" key="3">
    <source>
        <dbReference type="ARBA" id="ARBA00022452"/>
    </source>
</evidence>
<evidence type="ECO:0000313" key="17">
    <source>
        <dbReference type="Proteomes" id="UP001203512"/>
    </source>
</evidence>
<evidence type="ECO:0000256" key="12">
    <source>
        <dbReference type="RuleBase" id="RU003357"/>
    </source>
</evidence>
<evidence type="ECO:0000256" key="7">
    <source>
        <dbReference type="ARBA" id="ARBA00023065"/>
    </source>
</evidence>
<dbReference type="InterPro" id="IPR000531">
    <property type="entry name" value="Beta-barrel_TonB"/>
</dbReference>
<evidence type="ECO:0000256" key="9">
    <source>
        <dbReference type="ARBA" id="ARBA00023136"/>
    </source>
</evidence>
<evidence type="ECO:0000256" key="5">
    <source>
        <dbReference type="ARBA" id="ARBA00022692"/>
    </source>
</evidence>
<dbReference type="SUPFAM" id="SSF56935">
    <property type="entry name" value="Porins"/>
    <property type="match status" value="1"/>
</dbReference>
<keyword evidence="16" id="KW-0675">Receptor</keyword>
<comment type="similarity">
    <text evidence="11 12">Belongs to the TonB-dependent receptor family.</text>
</comment>
<evidence type="ECO:0000256" key="8">
    <source>
        <dbReference type="ARBA" id="ARBA00023077"/>
    </source>
</evidence>
<keyword evidence="7" id="KW-0406">Ion transport</keyword>
<evidence type="ECO:0000313" key="16">
    <source>
        <dbReference type="EMBL" id="MCK0532614.1"/>
    </source>
</evidence>
<keyword evidence="5 11" id="KW-0812">Transmembrane</keyword>
<keyword evidence="10 11" id="KW-0998">Cell outer membrane</keyword>
<dbReference type="PROSITE" id="PS52016">
    <property type="entry name" value="TONB_DEPENDENT_REC_3"/>
    <property type="match status" value="1"/>
</dbReference>
<comment type="caution">
    <text evidence="16">The sequence shown here is derived from an EMBL/GenBank/DDBJ whole genome shotgun (WGS) entry which is preliminary data.</text>
</comment>
<dbReference type="InterPro" id="IPR039426">
    <property type="entry name" value="TonB-dep_rcpt-like"/>
</dbReference>
<proteinExistence type="inferred from homology"/>
<protein>
    <submittedName>
        <fullName evidence="16">TonB-dependent receptor</fullName>
    </submittedName>
</protein>
<keyword evidence="9 11" id="KW-0472">Membrane</keyword>
<dbReference type="Pfam" id="PF07715">
    <property type="entry name" value="Plug"/>
    <property type="match status" value="1"/>
</dbReference>
<keyword evidence="4" id="KW-0410">Iron transport</keyword>
<evidence type="ECO:0000256" key="2">
    <source>
        <dbReference type="ARBA" id="ARBA00022448"/>
    </source>
</evidence>
<accession>A0ABT0DZR2</accession>
<evidence type="ECO:0000259" key="15">
    <source>
        <dbReference type="Pfam" id="PF07715"/>
    </source>
</evidence>
<evidence type="ECO:0000256" key="1">
    <source>
        <dbReference type="ARBA" id="ARBA00004571"/>
    </source>
</evidence>
<dbReference type="CDD" id="cd01347">
    <property type="entry name" value="ligand_gated_channel"/>
    <property type="match status" value="1"/>
</dbReference>
<sequence length="736" mass="80585">MMMTLPAAALAQQTEEPAGASAPAQGIQEIVVTAQRREENLQKVPVSVTALSGSDLQARAIVDSTDIVKLVPALKYNSYSPSTTVYNLRGVSQNDYSDQLEPPVAVYQDDSYLSSMATAGFPLFDIERVEVLRGPQGTLFGRNATGGAIQYISRKPTDDFSLNASATWFSDGGYAVEAGAGGAVSDTLAARFAIARVQRDGFVKSNNPAIGDSGETNQFAGRVQLLWKPTPNLKILLRAMRSRDDNSIAGGTYTYTPAVPADHGRGVTQSPTDDFWGTGPGVDPNGYVKPASYGTYENNNNIPSIFSRTIQAYSGRIDWTVGDVTIISITDYQRMRKFYQEDCDGTPLNGCVFAPRTNLHQFSQELRAEGDTGRLRWVAGVNYIDIDGHYQSHAEYNLIALDYFSTGNSDYSIRTKSPSIFAQGTYSLTDKLKMTLGARYTRDKKTDDYRLDFTSTSGGVTDNQIIEFNPSLYPDDARKRYNLYSGKIQLDYSPTDDILLFAGVTRGTKSGNFSAPVSAPVVVSRLPHGPEVLWSYEAGFKSKLLDNRLLINGSAFYYDYHNYQAFSLIDLVQTISNHDAWVYGGELEITAVPTEGLNISGGLSYLKSKVKDIGLPDGTVTDSRLPQAPRWSGNASVSYTLPVGSGDLTARLDGTFTSGFCFSVVCAPVEREKAYQTLDASLSYKFDPFTLTAFAKNVTGEKYRTYALDVSSLGFLESIYTRPRYYGVTLLVNYGR</sequence>
<dbReference type="Proteomes" id="UP001203512">
    <property type="component" value="Unassembled WGS sequence"/>
</dbReference>
<dbReference type="PANTHER" id="PTHR32552:SF81">
    <property type="entry name" value="TONB-DEPENDENT OUTER MEMBRANE RECEPTOR"/>
    <property type="match status" value="1"/>
</dbReference>
<keyword evidence="17" id="KW-1185">Reference proteome</keyword>
<feature type="domain" description="TonB-dependent receptor plug" evidence="15">
    <location>
        <begin position="41"/>
        <end position="148"/>
    </location>
</feature>
<evidence type="ECO:0000256" key="10">
    <source>
        <dbReference type="ARBA" id="ARBA00023237"/>
    </source>
</evidence>
<evidence type="ECO:0000256" key="13">
    <source>
        <dbReference type="SAM" id="MobiDB-lite"/>
    </source>
</evidence>
<dbReference type="Pfam" id="PF00593">
    <property type="entry name" value="TonB_dep_Rec_b-barrel"/>
    <property type="match status" value="1"/>
</dbReference>
<dbReference type="InterPro" id="IPR036942">
    <property type="entry name" value="Beta-barrel_TonB_sf"/>
</dbReference>
<keyword evidence="6" id="KW-0408">Iron</keyword>
<comment type="subcellular location">
    <subcellularLocation>
        <location evidence="1 11">Cell outer membrane</location>
        <topology evidence="1 11">Multi-pass membrane protein</topology>
    </subcellularLocation>
</comment>
<feature type="region of interest" description="Disordered" evidence="13">
    <location>
        <begin position="260"/>
        <end position="280"/>
    </location>
</feature>
<dbReference type="Gene3D" id="2.40.170.20">
    <property type="entry name" value="TonB-dependent receptor, beta-barrel domain"/>
    <property type="match status" value="1"/>
</dbReference>
<keyword evidence="3 11" id="KW-1134">Transmembrane beta strand</keyword>
<feature type="domain" description="TonB-dependent receptor-like beta-barrel" evidence="14">
    <location>
        <begin position="272"/>
        <end position="698"/>
    </location>
</feature>
<dbReference type="PANTHER" id="PTHR32552">
    <property type="entry name" value="FERRICHROME IRON RECEPTOR-RELATED"/>
    <property type="match status" value="1"/>
</dbReference>
<dbReference type="RefSeq" id="WP_247233268.1">
    <property type="nucleotide sequence ID" value="NZ_JALKHS010000010.1"/>
</dbReference>
<reference evidence="16 17" key="1">
    <citation type="submission" date="2022-04" db="EMBL/GenBank/DDBJ databases">
        <authorList>
            <person name="Huq M.A."/>
        </authorList>
    </citation>
    <scope>NUCLEOTIDE SEQUENCE [LARGE SCALE GENOMIC DNA]</scope>
    <source>
        <strain evidence="16 17">MAH-33</strain>
    </source>
</reference>
<name>A0ABT0DZR2_9SPHN</name>
<evidence type="ECO:0000256" key="6">
    <source>
        <dbReference type="ARBA" id="ARBA00023004"/>
    </source>
</evidence>
<organism evidence="16 17">
    <name type="scientific">Sphingobium agri</name>
    <dbReference type="NCBI Taxonomy" id="2933566"/>
    <lineage>
        <taxon>Bacteria</taxon>
        <taxon>Pseudomonadati</taxon>
        <taxon>Pseudomonadota</taxon>
        <taxon>Alphaproteobacteria</taxon>
        <taxon>Sphingomonadales</taxon>
        <taxon>Sphingomonadaceae</taxon>
        <taxon>Sphingobium</taxon>
    </lineage>
</organism>
<evidence type="ECO:0000259" key="14">
    <source>
        <dbReference type="Pfam" id="PF00593"/>
    </source>
</evidence>
<keyword evidence="8 12" id="KW-0798">TonB box</keyword>
<evidence type="ECO:0000256" key="4">
    <source>
        <dbReference type="ARBA" id="ARBA00022496"/>
    </source>
</evidence>
<dbReference type="EMBL" id="JALKHS010000010">
    <property type="protein sequence ID" value="MCK0532614.1"/>
    <property type="molecule type" value="Genomic_DNA"/>
</dbReference>
<dbReference type="InterPro" id="IPR012910">
    <property type="entry name" value="Plug_dom"/>
</dbReference>